<dbReference type="GO" id="GO:0020037">
    <property type="term" value="F:heme binding"/>
    <property type="evidence" value="ECO:0007669"/>
    <property type="project" value="InterPro"/>
</dbReference>
<dbReference type="STRING" id="3476.A0A2P5BJE8"/>
<reference evidence="8" key="1">
    <citation type="submission" date="2016-06" db="EMBL/GenBank/DDBJ databases">
        <title>Parallel loss of symbiosis genes in relatives of nitrogen-fixing non-legume Parasponia.</title>
        <authorList>
            <person name="Van Velzen R."/>
            <person name="Holmer R."/>
            <person name="Bu F."/>
            <person name="Rutten L."/>
            <person name="Van Zeijl A."/>
            <person name="Liu W."/>
            <person name="Santuari L."/>
            <person name="Cao Q."/>
            <person name="Sharma T."/>
            <person name="Shen D."/>
            <person name="Roswanjaya Y."/>
            <person name="Wardhani T."/>
            <person name="Kalhor M.S."/>
            <person name="Jansen J."/>
            <person name="Van den Hoogen J."/>
            <person name="Gungor B."/>
            <person name="Hartog M."/>
            <person name="Hontelez J."/>
            <person name="Verver J."/>
            <person name="Yang W.-C."/>
            <person name="Schijlen E."/>
            <person name="Repin R."/>
            <person name="Schilthuizen M."/>
            <person name="Schranz E."/>
            <person name="Heidstra R."/>
            <person name="Miyata K."/>
            <person name="Fedorova E."/>
            <person name="Kohlen W."/>
            <person name="Bisseling T."/>
            <person name="Smit S."/>
            <person name="Geurts R."/>
        </authorList>
    </citation>
    <scope>NUCLEOTIDE SEQUENCE [LARGE SCALE GENOMIC DNA]</scope>
    <source>
        <strain evidence="8">cv. WU1-14</strain>
    </source>
</reference>
<evidence type="ECO:0000313" key="7">
    <source>
        <dbReference type="EMBL" id="PON48893.1"/>
    </source>
</evidence>
<organism evidence="7 8">
    <name type="scientific">Parasponia andersonii</name>
    <name type="common">Sponia andersonii</name>
    <dbReference type="NCBI Taxonomy" id="3476"/>
    <lineage>
        <taxon>Eukaryota</taxon>
        <taxon>Viridiplantae</taxon>
        <taxon>Streptophyta</taxon>
        <taxon>Embryophyta</taxon>
        <taxon>Tracheophyta</taxon>
        <taxon>Spermatophyta</taxon>
        <taxon>Magnoliopsida</taxon>
        <taxon>eudicotyledons</taxon>
        <taxon>Gunneridae</taxon>
        <taxon>Pentapetalae</taxon>
        <taxon>rosids</taxon>
        <taxon>fabids</taxon>
        <taxon>Rosales</taxon>
        <taxon>Cannabaceae</taxon>
        <taxon>Parasponia</taxon>
    </lineage>
</organism>
<dbReference type="Pfam" id="PF00067">
    <property type="entry name" value="p450"/>
    <property type="match status" value="1"/>
</dbReference>
<evidence type="ECO:0000256" key="4">
    <source>
        <dbReference type="ARBA" id="ARBA00023004"/>
    </source>
</evidence>
<comment type="caution">
    <text evidence="7">The sequence shown here is derived from an EMBL/GenBank/DDBJ whole genome shotgun (WGS) entry which is preliminary data.</text>
</comment>
<keyword evidence="6" id="KW-0812">Transmembrane</keyword>
<dbReference type="SUPFAM" id="SSF48264">
    <property type="entry name" value="Cytochrome P450"/>
    <property type="match status" value="1"/>
</dbReference>
<accession>A0A2P5BJE8</accession>
<evidence type="ECO:0000313" key="8">
    <source>
        <dbReference type="Proteomes" id="UP000237105"/>
    </source>
</evidence>
<name>A0A2P5BJE8_PARAD</name>
<keyword evidence="6" id="KW-0472">Membrane</keyword>
<keyword evidence="1" id="KW-0349">Heme</keyword>
<proteinExistence type="predicted"/>
<evidence type="ECO:0000256" key="1">
    <source>
        <dbReference type="ARBA" id="ARBA00022617"/>
    </source>
</evidence>
<keyword evidence="3" id="KW-0560">Oxidoreductase</keyword>
<dbReference type="PRINTS" id="PR00463">
    <property type="entry name" value="EP450I"/>
</dbReference>
<dbReference type="OrthoDB" id="1155904at2759"/>
<dbReference type="Proteomes" id="UP000237105">
    <property type="component" value="Unassembled WGS sequence"/>
</dbReference>
<keyword evidence="4" id="KW-0408">Iron</keyword>
<keyword evidence="5" id="KW-0503">Monooxygenase</keyword>
<sequence length="351" mass="40374">MEQPFWFINLTFFIISLLLFTKFILIKHFTSLENHPPNPPALPIIGHLHPLKEPFHRALHNVTHQSGYVLFLQFGAKKVLVVSSHTTTEECFTKNDVVFANRPRSLAGKHLNYNHKTIAFSSFGDHWRNLRHLTAIELFSTTLLAMFSGVRREEVQHLVKQLFQEYNYSLVSSSIGIGTWSKVDLRPKIVDLIFSMMMKMIAGKLYYGKDAVEDEAREFQAIMREVTELLGTTNLNEFLPFFQWVDFQGVEKRIIRLMKKMNRFFQNLVDEHRKMDHTASTGNDNIDRKMTLSCRCKSPSPICTTIKGRILAMLLAGTDTSAITKEWAMALLLNHPNAMQKAWAEIDSNVG</sequence>
<dbReference type="GO" id="GO:0005506">
    <property type="term" value="F:iron ion binding"/>
    <property type="evidence" value="ECO:0007669"/>
    <property type="project" value="InterPro"/>
</dbReference>
<keyword evidence="8" id="KW-1185">Reference proteome</keyword>
<dbReference type="PANTHER" id="PTHR47947">
    <property type="entry name" value="CYTOCHROME P450 82C3-RELATED"/>
    <property type="match status" value="1"/>
</dbReference>
<dbReference type="InterPro" id="IPR001128">
    <property type="entry name" value="Cyt_P450"/>
</dbReference>
<protein>
    <submittedName>
        <fullName evidence="7">Cytochrome P450, E-class, group I</fullName>
    </submittedName>
</protein>
<dbReference type="Gene3D" id="1.10.630.10">
    <property type="entry name" value="Cytochrome P450"/>
    <property type="match status" value="1"/>
</dbReference>
<evidence type="ECO:0000256" key="6">
    <source>
        <dbReference type="SAM" id="Phobius"/>
    </source>
</evidence>
<dbReference type="InterPro" id="IPR036396">
    <property type="entry name" value="Cyt_P450_sf"/>
</dbReference>
<dbReference type="EMBL" id="JXTB01000270">
    <property type="protein sequence ID" value="PON48893.1"/>
    <property type="molecule type" value="Genomic_DNA"/>
</dbReference>
<keyword evidence="2" id="KW-0479">Metal-binding</keyword>
<keyword evidence="6" id="KW-1133">Transmembrane helix</keyword>
<evidence type="ECO:0000256" key="5">
    <source>
        <dbReference type="ARBA" id="ARBA00023033"/>
    </source>
</evidence>
<dbReference type="InterPro" id="IPR002401">
    <property type="entry name" value="Cyt_P450_E_grp-I"/>
</dbReference>
<dbReference type="PANTHER" id="PTHR47947:SF20">
    <property type="entry name" value="CYTOCHROME P450 FAMILY PROTEIN"/>
    <property type="match status" value="1"/>
</dbReference>
<evidence type="ECO:0000256" key="2">
    <source>
        <dbReference type="ARBA" id="ARBA00022723"/>
    </source>
</evidence>
<dbReference type="GO" id="GO:0004497">
    <property type="term" value="F:monooxygenase activity"/>
    <property type="evidence" value="ECO:0007669"/>
    <property type="project" value="UniProtKB-KW"/>
</dbReference>
<dbReference type="AlphaFoldDB" id="A0A2P5BJE8"/>
<gene>
    <name evidence="7" type="ORF">PanWU01x14_234260</name>
</gene>
<evidence type="ECO:0000256" key="3">
    <source>
        <dbReference type="ARBA" id="ARBA00023002"/>
    </source>
</evidence>
<dbReference type="GO" id="GO:0016705">
    <property type="term" value="F:oxidoreductase activity, acting on paired donors, with incorporation or reduction of molecular oxygen"/>
    <property type="evidence" value="ECO:0007669"/>
    <property type="project" value="InterPro"/>
</dbReference>
<dbReference type="InterPro" id="IPR050651">
    <property type="entry name" value="Plant_Cytochrome_P450_Monoox"/>
</dbReference>
<feature type="transmembrane region" description="Helical" evidence="6">
    <location>
        <begin position="6"/>
        <end position="25"/>
    </location>
</feature>